<accession>A0A7D9HFP5</accession>
<keyword evidence="2" id="KW-1185">Reference proteome</keyword>
<name>A0A7D9HFP5_PARCT</name>
<protein>
    <submittedName>
        <fullName evidence="1">Uncharacterized protein</fullName>
    </submittedName>
</protein>
<proteinExistence type="predicted"/>
<dbReference type="SUPFAM" id="SSF56672">
    <property type="entry name" value="DNA/RNA polymerases"/>
    <property type="match status" value="1"/>
</dbReference>
<dbReference type="InterPro" id="IPR043502">
    <property type="entry name" value="DNA/RNA_pol_sf"/>
</dbReference>
<comment type="caution">
    <text evidence="1">The sequence shown here is derived from an EMBL/GenBank/DDBJ whole genome shotgun (WGS) entry which is preliminary data.</text>
</comment>
<evidence type="ECO:0000313" key="1">
    <source>
        <dbReference type="EMBL" id="CAB3981462.1"/>
    </source>
</evidence>
<dbReference type="Proteomes" id="UP001152795">
    <property type="component" value="Unassembled WGS sequence"/>
</dbReference>
<dbReference type="PANTHER" id="PTHR37984:SF5">
    <property type="entry name" value="PROTEIN NYNRIN-LIKE"/>
    <property type="match status" value="1"/>
</dbReference>
<dbReference type="AlphaFoldDB" id="A0A7D9HFP5"/>
<dbReference type="Gene3D" id="3.10.10.10">
    <property type="entry name" value="HIV Type 1 Reverse Transcriptase, subunit A, domain 1"/>
    <property type="match status" value="1"/>
</dbReference>
<reference evidence="1" key="1">
    <citation type="submission" date="2020-04" db="EMBL/GenBank/DDBJ databases">
        <authorList>
            <person name="Alioto T."/>
            <person name="Alioto T."/>
            <person name="Gomez Garrido J."/>
        </authorList>
    </citation>
    <scope>NUCLEOTIDE SEQUENCE</scope>
    <source>
        <strain evidence="1">A484AB</strain>
    </source>
</reference>
<gene>
    <name evidence="1" type="ORF">PACLA_8A064920</name>
</gene>
<evidence type="ECO:0000313" key="2">
    <source>
        <dbReference type="Proteomes" id="UP001152795"/>
    </source>
</evidence>
<sequence length="460" mass="52368">MTRNLATNWGLFKRAWNNCEIAARLKDTSHPEANKELRTATLLTCIGSDALDVHDGFDFVSPEQVKDIDVILQKFENTFIGETNETYERYRLNKRDQNQHESVDAYTTTLRTVVKTYNFGQLEDDLIRDRIVMGIRDDATRKKLLQVAKLTLTQCVDICRSYEKTSKQLESMKAEAVLGLDKQISKQPENPKKRTDEEETIRYIEHLDQFFKKAVEKKIEKTNTINGTEIKPLGKSRFQVINPKNLKKYSVEFMVVKENCKSVFGAKASIQKKLLQVNKENIFAFKSLRDTISPATDRGSAYQGLPVRRIPLAVKDKLKDELDRLVTLKVITPVDTPTDWISATVVAIKKDGNIRLCLDPKPLITSPETAQITENEDVRCLHDTRSATEQGVEEIDMLRNLSVKDSTLGQIKQATGAESTLQALVTVVKEGWPSKMSDVPPVLYPFHPFRDELTEYNGVR</sequence>
<dbReference type="PANTHER" id="PTHR37984">
    <property type="entry name" value="PROTEIN CBG26694"/>
    <property type="match status" value="1"/>
</dbReference>
<dbReference type="EMBL" id="CACRXK020000392">
    <property type="protein sequence ID" value="CAB3981462.1"/>
    <property type="molecule type" value="Genomic_DNA"/>
</dbReference>
<dbReference type="OrthoDB" id="8061005at2759"/>
<dbReference type="InterPro" id="IPR050951">
    <property type="entry name" value="Retrovirus_Pol_polyprotein"/>
</dbReference>
<organism evidence="1 2">
    <name type="scientific">Paramuricea clavata</name>
    <name type="common">Red gorgonian</name>
    <name type="synonym">Violescent sea-whip</name>
    <dbReference type="NCBI Taxonomy" id="317549"/>
    <lineage>
        <taxon>Eukaryota</taxon>
        <taxon>Metazoa</taxon>
        <taxon>Cnidaria</taxon>
        <taxon>Anthozoa</taxon>
        <taxon>Octocorallia</taxon>
        <taxon>Malacalcyonacea</taxon>
        <taxon>Plexauridae</taxon>
        <taxon>Paramuricea</taxon>
    </lineage>
</organism>